<comment type="similarity">
    <text evidence="2">Belongs to the EamA transporter family.</text>
</comment>
<dbReference type="Proteomes" id="UP000036700">
    <property type="component" value="Chromosome"/>
</dbReference>
<reference evidence="9" key="1">
    <citation type="submission" date="2015-06" db="EMBL/GenBank/DDBJ databases">
        <authorList>
            <person name="Lim Y.L."/>
            <person name="Ee R."/>
            <person name="Yong D."/>
            <person name="How K.Y."/>
            <person name="Yin W.F."/>
            <person name="Chan K.G."/>
        </authorList>
    </citation>
    <scope>NUCLEOTIDE SEQUENCE [LARGE SCALE GENOMIC DNA]</scope>
    <source>
        <strain evidence="9">DSM 25325</strain>
    </source>
</reference>
<feature type="transmembrane region" description="Helical" evidence="6">
    <location>
        <begin position="20"/>
        <end position="40"/>
    </location>
</feature>
<evidence type="ECO:0000259" key="7">
    <source>
        <dbReference type="Pfam" id="PF00892"/>
    </source>
</evidence>
<evidence type="ECO:0000256" key="1">
    <source>
        <dbReference type="ARBA" id="ARBA00004141"/>
    </source>
</evidence>
<dbReference type="PANTHER" id="PTHR32322:SF2">
    <property type="entry name" value="EAMA DOMAIN-CONTAINING PROTEIN"/>
    <property type="match status" value="1"/>
</dbReference>
<evidence type="ECO:0000256" key="6">
    <source>
        <dbReference type="SAM" id="Phobius"/>
    </source>
</evidence>
<evidence type="ECO:0000313" key="8">
    <source>
        <dbReference type="EMBL" id="AKJ70285.1"/>
    </source>
</evidence>
<accession>A0A0G3ETI7</accession>
<dbReference type="InterPro" id="IPR037185">
    <property type="entry name" value="EmrE-like"/>
</dbReference>
<feature type="transmembrane region" description="Helical" evidence="6">
    <location>
        <begin position="190"/>
        <end position="210"/>
    </location>
</feature>
<dbReference type="GO" id="GO:0016020">
    <property type="term" value="C:membrane"/>
    <property type="evidence" value="ECO:0007669"/>
    <property type="project" value="UniProtKB-SubCell"/>
</dbReference>
<dbReference type="AlphaFoldDB" id="A0A0G3ETI7"/>
<evidence type="ECO:0000256" key="2">
    <source>
        <dbReference type="ARBA" id="ARBA00007362"/>
    </source>
</evidence>
<evidence type="ECO:0000256" key="3">
    <source>
        <dbReference type="ARBA" id="ARBA00022692"/>
    </source>
</evidence>
<dbReference type="KEGG" id="ptx:ABW99_01180"/>
<feature type="transmembrane region" description="Helical" evidence="6">
    <location>
        <begin position="46"/>
        <end position="64"/>
    </location>
</feature>
<evidence type="ECO:0000256" key="4">
    <source>
        <dbReference type="ARBA" id="ARBA00022989"/>
    </source>
</evidence>
<comment type="subcellular location">
    <subcellularLocation>
        <location evidence="1">Membrane</location>
        <topology evidence="1">Multi-pass membrane protein</topology>
    </subcellularLocation>
</comment>
<feature type="transmembrane region" description="Helical" evidence="6">
    <location>
        <begin position="103"/>
        <end position="122"/>
    </location>
</feature>
<dbReference type="STRING" id="445709.ABW99_01180"/>
<name>A0A0G3ETI7_9BURK</name>
<gene>
    <name evidence="8" type="ORF">ABW99_01180</name>
</gene>
<evidence type="ECO:0000256" key="5">
    <source>
        <dbReference type="ARBA" id="ARBA00023136"/>
    </source>
</evidence>
<feature type="transmembrane region" description="Helical" evidence="6">
    <location>
        <begin position="222"/>
        <end position="242"/>
    </location>
</feature>
<feature type="transmembrane region" description="Helical" evidence="6">
    <location>
        <begin position="277"/>
        <end position="293"/>
    </location>
</feature>
<dbReference type="PATRIC" id="fig|445709.3.peg.261"/>
<feature type="domain" description="EamA" evidence="7">
    <location>
        <begin position="160"/>
        <end position="293"/>
    </location>
</feature>
<feature type="transmembrane region" description="Helical" evidence="6">
    <location>
        <begin position="134"/>
        <end position="154"/>
    </location>
</feature>
<dbReference type="InterPro" id="IPR050638">
    <property type="entry name" value="AA-Vitamin_Transporters"/>
</dbReference>
<keyword evidence="3 6" id="KW-0812">Transmembrane</keyword>
<sequence length="295" mass="31470">MSSPGALHGVKPLWLKSAPFIFLLLWSAGFTIAKIGLAYVNPLTFLVLRYALVLLVLLPLLVVLRPPWPKTAAAWRHLAVVGLLIQAGYFSLFNLALRFGASVGGVALIVSLQPILVALLVPYMSNERISKTRWFGLGLGLVGAALVILARSAIEATSVAGILCALLALACITAGTLYEKRFGSPHHPVVANAVQYAVGLLVVLPLAWAFEPMQVRWSGPLILSLAYLVLANSLIAISLLLVMIRHGEASRVSALFFLVPPAAALIAWLMIGEHMPPLAWIGMGVAGLGVALTRR</sequence>
<dbReference type="InterPro" id="IPR000620">
    <property type="entry name" value="EamA_dom"/>
</dbReference>
<feature type="transmembrane region" description="Helical" evidence="6">
    <location>
        <begin position="160"/>
        <end position="178"/>
    </location>
</feature>
<organism evidence="8 9">
    <name type="scientific">Pandoraea thiooxydans</name>
    <dbReference type="NCBI Taxonomy" id="445709"/>
    <lineage>
        <taxon>Bacteria</taxon>
        <taxon>Pseudomonadati</taxon>
        <taxon>Pseudomonadota</taxon>
        <taxon>Betaproteobacteria</taxon>
        <taxon>Burkholderiales</taxon>
        <taxon>Burkholderiaceae</taxon>
        <taxon>Pandoraea</taxon>
    </lineage>
</organism>
<keyword evidence="9" id="KW-1185">Reference proteome</keyword>
<dbReference type="EMBL" id="CP011568">
    <property type="protein sequence ID" value="AKJ70285.1"/>
    <property type="molecule type" value="Genomic_DNA"/>
</dbReference>
<keyword evidence="4 6" id="KW-1133">Transmembrane helix</keyword>
<feature type="transmembrane region" description="Helical" evidence="6">
    <location>
        <begin position="254"/>
        <end position="271"/>
    </location>
</feature>
<evidence type="ECO:0000313" key="9">
    <source>
        <dbReference type="Proteomes" id="UP000036700"/>
    </source>
</evidence>
<protein>
    <submittedName>
        <fullName evidence="8">Multidrug DMT transporter permease</fullName>
    </submittedName>
</protein>
<dbReference type="Pfam" id="PF00892">
    <property type="entry name" value="EamA"/>
    <property type="match status" value="2"/>
</dbReference>
<proteinExistence type="inferred from homology"/>
<dbReference type="SUPFAM" id="SSF103481">
    <property type="entry name" value="Multidrug resistance efflux transporter EmrE"/>
    <property type="match status" value="2"/>
</dbReference>
<keyword evidence="5 6" id="KW-0472">Membrane</keyword>
<feature type="domain" description="EamA" evidence="7">
    <location>
        <begin position="21"/>
        <end position="148"/>
    </location>
</feature>
<dbReference type="PANTHER" id="PTHR32322">
    <property type="entry name" value="INNER MEMBRANE TRANSPORTER"/>
    <property type="match status" value="1"/>
</dbReference>